<organism evidence="2 3">
    <name type="scientific">Pelomonas cellulosilytica</name>
    <dbReference type="NCBI Taxonomy" id="2906762"/>
    <lineage>
        <taxon>Bacteria</taxon>
        <taxon>Pseudomonadati</taxon>
        <taxon>Pseudomonadota</taxon>
        <taxon>Betaproteobacteria</taxon>
        <taxon>Burkholderiales</taxon>
        <taxon>Sphaerotilaceae</taxon>
        <taxon>Roseateles</taxon>
    </lineage>
</organism>
<feature type="transmembrane region" description="Helical" evidence="1">
    <location>
        <begin position="131"/>
        <end position="149"/>
    </location>
</feature>
<accession>A0ABS8XMQ6</accession>
<evidence type="ECO:0000313" key="2">
    <source>
        <dbReference type="EMBL" id="MCE4554051.1"/>
    </source>
</evidence>
<dbReference type="Pfam" id="PF09997">
    <property type="entry name" value="DUF2238"/>
    <property type="match status" value="1"/>
</dbReference>
<protein>
    <submittedName>
        <fullName evidence="2">DUF2238 domain-containing protein</fullName>
    </submittedName>
</protein>
<dbReference type="InterPro" id="IPR014509">
    <property type="entry name" value="YjdF-like"/>
</dbReference>
<dbReference type="InterPro" id="IPR058534">
    <property type="entry name" value="YjdF"/>
</dbReference>
<proteinExistence type="predicted"/>
<reference evidence="2 3" key="1">
    <citation type="submission" date="2021-12" db="EMBL/GenBank/DDBJ databases">
        <title>Genome seq of P8.</title>
        <authorList>
            <person name="Seo T."/>
        </authorList>
    </citation>
    <scope>NUCLEOTIDE SEQUENCE [LARGE SCALE GENOMIC DNA]</scope>
    <source>
        <strain evidence="2 3">P8</strain>
    </source>
</reference>
<evidence type="ECO:0000313" key="3">
    <source>
        <dbReference type="Proteomes" id="UP001200741"/>
    </source>
</evidence>
<comment type="caution">
    <text evidence="2">The sequence shown here is derived from an EMBL/GenBank/DDBJ whole genome shotgun (WGS) entry which is preliminary data.</text>
</comment>
<keyword evidence="1" id="KW-1133">Transmembrane helix</keyword>
<feature type="transmembrane region" description="Helical" evidence="1">
    <location>
        <begin position="102"/>
        <end position="119"/>
    </location>
</feature>
<name>A0ABS8XMQ6_9BURK</name>
<feature type="transmembrane region" description="Helical" evidence="1">
    <location>
        <begin position="33"/>
        <end position="51"/>
    </location>
</feature>
<feature type="transmembrane region" description="Helical" evidence="1">
    <location>
        <begin position="178"/>
        <end position="195"/>
    </location>
</feature>
<dbReference type="Proteomes" id="UP001200741">
    <property type="component" value="Unassembled WGS sequence"/>
</dbReference>
<dbReference type="EMBL" id="JAJTWU010000002">
    <property type="protein sequence ID" value="MCE4554051.1"/>
    <property type="molecule type" value="Genomic_DNA"/>
</dbReference>
<feature type="transmembrane region" description="Helical" evidence="1">
    <location>
        <begin position="58"/>
        <end position="82"/>
    </location>
</feature>
<keyword evidence="3" id="KW-1185">Reference proteome</keyword>
<dbReference type="PIRSF" id="PIRSF020606">
    <property type="entry name" value="UCP020606"/>
    <property type="match status" value="1"/>
</dbReference>
<dbReference type="RefSeq" id="WP_233370865.1">
    <property type="nucleotide sequence ID" value="NZ_JAJTWU010000002.1"/>
</dbReference>
<evidence type="ECO:0000256" key="1">
    <source>
        <dbReference type="SAM" id="Phobius"/>
    </source>
</evidence>
<keyword evidence="1" id="KW-0472">Membrane</keyword>
<keyword evidence="1" id="KW-0812">Transmembrane</keyword>
<sequence length="219" mass="23957">MSSPRDPWLLGLGALAVALLALSGWHPFDRATWLMEVAPALVALPLLALTYRRFPLTSLLYVLIFVHATVLMLGGAYSYARVPLGFQLQDWLHLGRNPYDKIGHFFQGFVPALVAREILIRGQHVRGRRMLAFLVVCICLAISVTYEFIEWGAALALGQGADEFLGTQGDPWDTQSDMFFALIGALTALLALSRVHDRQLARLTAGSAVAPVSGGAAWR</sequence>
<gene>
    <name evidence="2" type="ORF">LXT13_06250</name>
</gene>